<dbReference type="AlphaFoldDB" id="A0A6V8MGL5"/>
<accession>A0A6V8MGL5</accession>
<sequence>MPPDQKALNTFLGQRAAISGFVRHLREIHSVPITLPRTNRAKLQRKLTDMLEREMLAILRGDTEDNYRLHRWVALGLTYFHGVPRKVCKVALKEGKLERHEDGSHTLTWEKQDYWIPAIAKSQLLN</sequence>
<name>A0A6V8MGL5_9BACT</name>
<gene>
    <name evidence="1" type="ORF">GMST_14320</name>
</gene>
<keyword evidence="2" id="KW-1185">Reference proteome</keyword>
<proteinExistence type="predicted"/>
<reference evidence="2" key="1">
    <citation type="submission" date="2020-06" db="EMBL/GenBank/DDBJ databases">
        <title>Draft genomic sequence of Geomonas sp. Red330.</title>
        <authorList>
            <person name="Itoh H."/>
            <person name="Zhenxing X."/>
            <person name="Ushijima N."/>
            <person name="Masuda Y."/>
            <person name="Shiratori Y."/>
            <person name="Senoo K."/>
        </authorList>
    </citation>
    <scope>NUCLEOTIDE SEQUENCE [LARGE SCALE GENOMIC DNA]</scope>
    <source>
        <strain evidence="2">Red330</strain>
    </source>
</reference>
<protein>
    <submittedName>
        <fullName evidence="1">Uncharacterized protein</fullName>
    </submittedName>
</protein>
<comment type="caution">
    <text evidence="1">The sequence shown here is derived from an EMBL/GenBank/DDBJ whole genome shotgun (WGS) entry which is preliminary data.</text>
</comment>
<dbReference type="EMBL" id="BLXX01000003">
    <property type="protein sequence ID" value="GFO59107.1"/>
    <property type="molecule type" value="Genomic_DNA"/>
</dbReference>
<evidence type="ECO:0000313" key="1">
    <source>
        <dbReference type="EMBL" id="GFO59107.1"/>
    </source>
</evidence>
<organism evidence="1 2">
    <name type="scientific">Geomonas silvestris</name>
    <dbReference type="NCBI Taxonomy" id="2740184"/>
    <lineage>
        <taxon>Bacteria</taxon>
        <taxon>Pseudomonadati</taxon>
        <taxon>Thermodesulfobacteriota</taxon>
        <taxon>Desulfuromonadia</taxon>
        <taxon>Geobacterales</taxon>
        <taxon>Geobacteraceae</taxon>
        <taxon>Geomonas</taxon>
    </lineage>
</organism>
<dbReference type="Proteomes" id="UP000556026">
    <property type="component" value="Unassembled WGS sequence"/>
</dbReference>
<evidence type="ECO:0000313" key="2">
    <source>
        <dbReference type="Proteomes" id="UP000556026"/>
    </source>
</evidence>